<organism evidence="2 3">
    <name type="scientific">Trifolium medium</name>
    <dbReference type="NCBI Taxonomy" id="97028"/>
    <lineage>
        <taxon>Eukaryota</taxon>
        <taxon>Viridiplantae</taxon>
        <taxon>Streptophyta</taxon>
        <taxon>Embryophyta</taxon>
        <taxon>Tracheophyta</taxon>
        <taxon>Spermatophyta</taxon>
        <taxon>Magnoliopsida</taxon>
        <taxon>eudicotyledons</taxon>
        <taxon>Gunneridae</taxon>
        <taxon>Pentapetalae</taxon>
        <taxon>rosids</taxon>
        <taxon>fabids</taxon>
        <taxon>Fabales</taxon>
        <taxon>Fabaceae</taxon>
        <taxon>Papilionoideae</taxon>
        <taxon>50 kb inversion clade</taxon>
        <taxon>NPAAA clade</taxon>
        <taxon>Hologalegina</taxon>
        <taxon>IRL clade</taxon>
        <taxon>Trifolieae</taxon>
        <taxon>Trifolium</taxon>
    </lineage>
</organism>
<dbReference type="Proteomes" id="UP000265520">
    <property type="component" value="Unassembled WGS sequence"/>
</dbReference>
<keyword evidence="3" id="KW-1185">Reference proteome</keyword>
<keyword evidence="1" id="KW-0472">Membrane</keyword>
<sequence>MIGFSTTSRGSWRLRWILSNEFRGNGIMPIVRMSMESEGLYAVVIFPAMCCCPGVFCFCCVDAIGPAIYGAEYKLFVCSCYWCLWLLA</sequence>
<dbReference type="EMBL" id="LXQA010029228">
    <property type="protein sequence ID" value="MCH95215.1"/>
    <property type="molecule type" value="Genomic_DNA"/>
</dbReference>
<name>A0A392N7U9_9FABA</name>
<accession>A0A392N7U9</accession>
<evidence type="ECO:0000313" key="3">
    <source>
        <dbReference type="Proteomes" id="UP000265520"/>
    </source>
</evidence>
<keyword evidence="1" id="KW-0812">Transmembrane</keyword>
<gene>
    <name evidence="2" type="ORF">A2U01_0016190</name>
</gene>
<feature type="non-terminal residue" evidence="2">
    <location>
        <position position="88"/>
    </location>
</feature>
<proteinExistence type="predicted"/>
<protein>
    <submittedName>
        <fullName evidence="2">Uncharacterized protein</fullName>
    </submittedName>
</protein>
<evidence type="ECO:0000256" key="1">
    <source>
        <dbReference type="SAM" id="Phobius"/>
    </source>
</evidence>
<evidence type="ECO:0000313" key="2">
    <source>
        <dbReference type="EMBL" id="MCH95215.1"/>
    </source>
</evidence>
<dbReference type="AlphaFoldDB" id="A0A392N7U9"/>
<reference evidence="2 3" key="1">
    <citation type="journal article" date="2018" name="Front. Plant Sci.">
        <title>Red Clover (Trifolium pratense) and Zigzag Clover (T. medium) - A Picture of Genomic Similarities and Differences.</title>
        <authorList>
            <person name="Dluhosova J."/>
            <person name="Istvanek J."/>
            <person name="Nedelnik J."/>
            <person name="Repkova J."/>
        </authorList>
    </citation>
    <scope>NUCLEOTIDE SEQUENCE [LARGE SCALE GENOMIC DNA]</scope>
    <source>
        <strain evidence="3">cv. 10/8</strain>
        <tissue evidence="2">Leaf</tissue>
    </source>
</reference>
<feature type="transmembrane region" description="Helical" evidence="1">
    <location>
        <begin position="40"/>
        <end position="65"/>
    </location>
</feature>
<keyword evidence="1" id="KW-1133">Transmembrane helix</keyword>
<comment type="caution">
    <text evidence="2">The sequence shown here is derived from an EMBL/GenBank/DDBJ whole genome shotgun (WGS) entry which is preliminary data.</text>
</comment>